<feature type="compositionally biased region" description="Basic residues" evidence="1">
    <location>
        <begin position="69"/>
        <end position="92"/>
    </location>
</feature>
<gene>
    <name evidence="2" type="ORF">STAS_32523</name>
</gene>
<protein>
    <submittedName>
        <fullName evidence="2">Leucine-rich repeat-containing protein 59</fullName>
    </submittedName>
</protein>
<feature type="region of interest" description="Disordered" evidence="1">
    <location>
        <begin position="1"/>
        <end position="98"/>
    </location>
</feature>
<organism evidence="2 3">
    <name type="scientific">Striga asiatica</name>
    <name type="common">Asiatic witchweed</name>
    <name type="synonym">Buchnera asiatica</name>
    <dbReference type="NCBI Taxonomy" id="4170"/>
    <lineage>
        <taxon>Eukaryota</taxon>
        <taxon>Viridiplantae</taxon>
        <taxon>Streptophyta</taxon>
        <taxon>Embryophyta</taxon>
        <taxon>Tracheophyta</taxon>
        <taxon>Spermatophyta</taxon>
        <taxon>Magnoliopsida</taxon>
        <taxon>eudicotyledons</taxon>
        <taxon>Gunneridae</taxon>
        <taxon>Pentapetalae</taxon>
        <taxon>asterids</taxon>
        <taxon>lamiids</taxon>
        <taxon>Lamiales</taxon>
        <taxon>Orobanchaceae</taxon>
        <taxon>Buchnereae</taxon>
        <taxon>Striga</taxon>
    </lineage>
</organism>
<feature type="compositionally biased region" description="Basic and acidic residues" evidence="1">
    <location>
        <begin position="12"/>
        <end position="32"/>
    </location>
</feature>
<dbReference type="AlphaFoldDB" id="A0A5A7RAY4"/>
<feature type="compositionally biased region" description="Basic residues" evidence="1">
    <location>
        <begin position="33"/>
        <end position="59"/>
    </location>
</feature>
<dbReference type="EMBL" id="BKCP01011625">
    <property type="protein sequence ID" value="GER54885.1"/>
    <property type="molecule type" value="Genomic_DNA"/>
</dbReference>
<proteinExistence type="predicted"/>
<keyword evidence="3" id="KW-1185">Reference proteome</keyword>
<evidence type="ECO:0000256" key="1">
    <source>
        <dbReference type="SAM" id="MobiDB-lite"/>
    </source>
</evidence>
<comment type="caution">
    <text evidence="2">The sequence shown here is derived from an EMBL/GenBank/DDBJ whole genome shotgun (WGS) entry which is preliminary data.</text>
</comment>
<dbReference type="Proteomes" id="UP000325081">
    <property type="component" value="Unassembled WGS sequence"/>
</dbReference>
<reference evidence="3" key="1">
    <citation type="journal article" date="2019" name="Curr. Biol.">
        <title>Genome Sequence of Striga asiatica Provides Insight into the Evolution of Plant Parasitism.</title>
        <authorList>
            <person name="Yoshida S."/>
            <person name="Kim S."/>
            <person name="Wafula E.K."/>
            <person name="Tanskanen J."/>
            <person name="Kim Y.M."/>
            <person name="Honaas L."/>
            <person name="Yang Z."/>
            <person name="Spallek T."/>
            <person name="Conn C.E."/>
            <person name="Ichihashi Y."/>
            <person name="Cheong K."/>
            <person name="Cui S."/>
            <person name="Der J.P."/>
            <person name="Gundlach H."/>
            <person name="Jiao Y."/>
            <person name="Hori C."/>
            <person name="Ishida J.K."/>
            <person name="Kasahara H."/>
            <person name="Kiba T."/>
            <person name="Kim M.S."/>
            <person name="Koo N."/>
            <person name="Laohavisit A."/>
            <person name="Lee Y.H."/>
            <person name="Lumba S."/>
            <person name="McCourt P."/>
            <person name="Mortimer J.C."/>
            <person name="Mutuku J.M."/>
            <person name="Nomura T."/>
            <person name="Sasaki-Sekimoto Y."/>
            <person name="Seto Y."/>
            <person name="Wang Y."/>
            <person name="Wakatake T."/>
            <person name="Sakakibara H."/>
            <person name="Demura T."/>
            <person name="Yamaguchi S."/>
            <person name="Yoneyama K."/>
            <person name="Manabe R.I."/>
            <person name="Nelson D.C."/>
            <person name="Schulman A.H."/>
            <person name="Timko M.P."/>
            <person name="dePamphilis C.W."/>
            <person name="Choi D."/>
            <person name="Shirasu K."/>
        </authorList>
    </citation>
    <scope>NUCLEOTIDE SEQUENCE [LARGE SCALE GENOMIC DNA]</scope>
    <source>
        <strain evidence="3">cv. UVA1</strain>
    </source>
</reference>
<accession>A0A5A7RAY4</accession>
<evidence type="ECO:0000313" key="3">
    <source>
        <dbReference type="Proteomes" id="UP000325081"/>
    </source>
</evidence>
<evidence type="ECO:0000313" key="2">
    <source>
        <dbReference type="EMBL" id="GER54885.1"/>
    </source>
</evidence>
<name>A0A5A7RAY4_STRAF</name>
<sequence length="213" mass="24441">MKSVQANKQKREKMEKMKEERKKKTKEKADNKSRKRQSGKGNTKKQKRKKGKGKKKKIRKETEKEKKQKNSSRVRRGSLKKNSRSNSRHLSKYSKAGGTQAWCASTLPLAKGVEWSHYAPATGSSELLLITDSKMLVMLTRQADDCEKIHNVRFQAITTKRGKPDGKQTHKREHPSMAITETLIEDATKHDILNSFITQIDNDGRFAHMNQPL</sequence>